<protein>
    <submittedName>
        <fullName evidence="2">Uncharacterized protein</fullName>
    </submittedName>
</protein>
<accession>A0A6D2KHW9</accession>
<reference evidence="2" key="1">
    <citation type="submission" date="2020-01" db="EMBL/GenBank/DDBJ databases">
        <authorList>
            <person name="Mishra B."/>
        </authorList>
    </citation>
    <scope>NUCLEOTIDE SEQUENCE [LARGE SCALE GENOMIC DNA]</scope>
</reference>
<evidence type="ECO:0000313" key="3">
    <source>
        <dbReference type="Proteomes" id="UP000467841"/>
    </source>
</evidence>
<dbReference type="PANTHER" id="PTHR36811">
    <property type="entry name" value="OS08G0444440 PROTEIN"/>
    <property type="match status" value="1"/>
</dbReference>
<feature type="compositionally biased region" description="Basic and acidic residues" evidence="1">
    <location>
        <begin position="197"/>
        <end position="213"/>
    </location>
</feature>
<gene>
    <name evidence="2" type="ORF">MERR_LOCUS39844</name>
</gene>
<proteinExistence type="predicted"/>
<keyword evidence="3" id="KW-1185">Reference proteome</keyword>
<dbReference type="EMBL" id="CACVBM020001504">
    <property type="protein sequence ID" value="CAA7052609.1"/>
    <property type="molecule type" value="Genomic_DNA"/>
</dbReference>
<dbReference type="Proteomes" id="UP000467841">
    <property type="component" value="Unassembled WGS sequence"/>
</dbReference>
<sequence>MKGEKKISLGARKKKLKTKNSKLVRSSIVAYLKSDDYFFAPLLSTSPSLEPQIQTDDLSLAADALGNESVIKKKGRMSEKVKEYLKSDCHMYGPMISPPTLASSLKDYQDRFCIGPKIVDLKAGKVQIKNVVTMELSTSSTAMKEDTNNCMNLRSDIAEKTLHNARINSPKRPLVILEGQRNGLSRERAFSSQPEEEMVKPDQRRVTIESKIM</sequence>
<evidence type="ECO:0000313" key="2">
    <source>
        <dbReference type="EMBL" id="CAA7052609.1"/>
    </source>
</evidence>
<organism evidence="2 3">
    <name type="scientific">Microthlaspi erraticum</name>
    <dbReference type="NCBI Taxonomy" id="1685480"/>
    <lineage>
        <taxon>Eukaryota</taxon>
        <taxon>Viridiplantae</taxon>
        <taxon>Streptophyta</taxon>
        <taxon>Embryophyta</taxon>
        <taxon>Tracheophyta</taxon>
        <taxon>Spermatophyta</taxon>
        <taxon>Magnoliopsida</taxon>
        <taxon>eudicotyledons</taxon>
        <taxon>Gunneridae</taxon>
        <taxon>Pentapetalae</taxon>
        <taxon>rosids</taxon>
        <taxon>malvids</taxon>
        <taxon>Brassicales</taxon>
        <taxon>Brassicaceae</taxon>
        <taxon>Coluteocarpeae</taxon>
        <taxon>Microthlaspi</taxon>
    </lineage>
</organism>
<name>A0A6D2KHW9_9BRAS</name>
<dbReference type="AlphaFoldDB" id="A0A6D2KHW9"/>
<evidence type="ECO:0000256" key="1">
    <source>
        <dbReference type="SAM" id="MobiDB-lite"/>
    </source>
</evidence>
<dbReference type="OrthoDB" id="1080856at2759"/>
<comment type="caution">
    <text evidence="2">The sequence shown here is derived from an EMBL/GenBank/DDBJ whole genome shotgun (WGS) entry which is preliminary data.</text>
</comment>
<dbReference type="PANTHER" id="PTHR36811:SF2">
    <property type="entry name" value="OS08G0444440 PROTEIN"/>
    <property type="match status" value="1"/>
</dbReference>
<feature type="region of interest" description="Disordered" evidence="1">
    <location>
        <begin position="191"/>
        <end position="213"/>
    </location>
</feature>